<sequence length="160" mass="18192">MSDFYLVDRLDSESSDSEVEMPPGANEAFSEATKKRLRECRCLPALPRYNTDGEHTAEMFIKVVEMSGARYMTTAVLADYSLALNHEVGFLMHVYSLRQPKWNKVIKFGSLTRNMLKQIVQQTHPNRNIPREVAALFHACGRLALSVGLNLRTGRRTCTR</sequence>
<evidence type="ECO:0000313" key="2">
    <source>
        <dbReference type="Proteomes" id="UP001197328"/>
    </source>
</evidence>
<name>A0ABQ7RP79_PICAN</name>
<evidence type="ECO:0000313" key="1">
    <source>
        <dbReference type="EMBL" id="KAG7844629.1"/>
    </source>
</evidence>
<organism evidence="1 2">
    <name type="scientific">Pichia angusta</name>
    <name type="common">Yeast</name>
    <name type="synonym">Hansenula polymorpha</name>
    <dbReference type="NCBI Taxonomy" id="870730"/>
    <lineage>
        <taxon>Eukaryota</taxon>
        <taxon>Fungi</taxon>
        <taxon>Dikarya</taxon>
        <taxon>Ascomycota</taxon>
        <taxon>Saccharomycotina</taxon>
        <taxon>Pichiomycetes</taxon>
        <taxon>Pichiales</taxon>
        <taxon>Pichiaceae</taxon>
        <taxon>Ogataea</taxon>
    </lineage>
</organism>
<proteinExistence type="predicted"/>
<accession>A0ABQ7RP79</accession>
<dbReference type="Proteomes" id="UP001197328">
    <property type="component" value="Unassembled WGS sequence"/>
</dbReference>
<keyword evidence="2" id="KW-1185">Reference proteome</keyword>
<protein>
    <submittedName>
        <fullName evidence="1">Uncharacterized protein</fullName>
    </submittedName>
</protein>
<dbReference type="EMBL" id="JAHLVD010000049">
    <property type="protein sequence ID" value="KAG7844629.1"/>
    <property type="molecule type" value="Genomic_DNA"/>
</dbReference>
<comment type="caution">
    <text evidence="1">The sequence shown here is derived from an EMBL/GenBank/DDBJ whole genome shotgun (WGS) entry which is preliminary data.</text>
</comment>
<reference evidence="1 2" key="1">
    <citation type="journal article" date="2021" name="G3 (Bethesda)">
        <title>Genomic diversity, chromosomal rearrangements, and interspecies hybridization in the ogataea polymorpha species complex.</title>
        <authorList>
            <person name="Hanson S.J."/>
            <person name="Cinneide E.O."/>
            <person name="Salzberg L.I."/>
            <person name="Wolfe K.H."/>
            <person name="McGowan J."/>
            <person name="Fitzpatrick D.A."/>
            <person name="Matlin K."/>
        </authorList>
    </citation>
    <scope>NUCLEOTIDE SEQUENCE [LARGE SCALE GENOMIC DNA]</scope>
    <source>
        <strain evidence="1">51-138</strain>
    </source>
</reference>
<gene>
    <name evidence="1" type="ORF">KL940_005420</name>
</gene>